<feature type="compositionally biased region" description="Basic and acidic residues" evidence="1">
    <location>
        <begin position="50"/>
        <end position="61"/>
    </location>
</feature>
<feature type="compositionally biased region" description="Basic residues" evidence="1">
    <location>
        <begin position="36"/>
        <end position="49"/>
    </location>
</feature>
<gene>
    <name evidence="2" type="ORF">Dac01nite_04830</name>
</gene>
<dbReference type="EMBL" id="BONR01000001">
    <property type="protein sequence ID" value="GIG53731.1"/>
    <property type="molecule type" value="Genomic_DNA"/>
</dbReference>
<protein>
    <submittedName>
        <fullName evidence="2">Uncharacterized protein</fullName>
    </submittedName>
</protein>
<evidence type="ECO:0000313" key="3">
    <source>
        <dbReference type="Proteomes" id="UP000652354"/>
    </source>
</evidence>
<accession>A0A919Q0L3</accession>
<comment type="caution">
    <text evidence="2">The sequence shown here is derived from an EMBL/GenBank/DDBJ whole genome shotgun (WGS) entry which is preliminary data.</text>
</comment>
<feature type="compositionally biased region" description="Low complexity" evidence="1">
    <location>
        <begin position="70"/>
        <end position="81"/>
    </location>
</feature>
<feature type="region of interest" description="Disordered" evidence="1">
    <location>
        <begin position="26"/>
        <end position="89"/>
    </location>
</feature>
<organism evidence="2 3">
    <name type="scientific">Demequina activiva</name>
    <dbReference type="NCBI Taxonomy" id="1582364"/>
    <lineage>
        <taxon>Bacteria</taxon>
        <taxon>Bacillati</taxon>
        <taxon>Actinomycetota</taxon>
        <taxon>Actinomycetes</taxon>
        <taxon>Micrococcales</taxon>
        <taxon>Demequinaceae</taxon>
        <taxon>Demequina</taxon>
    </lineage>
</organism>
<evidence type="ECO:0000256" key="1">
    <source>
        <dbReference type="SAM" id="MobiDB-lite"/>
    </source>
</evidence>
<dbReference type="Proteomes" id="UP000652354">
    <property type="component" value="Unassembled WGS sequence"/>
</dbReference>
<evidence type="ECO:0000313" key="2">
    <source>
        <dbReference type="EMBL" id="GIG53731.1"/>
    </source>
</evidence>
<dbReference type="AlphaFoldDB" id="A0A919Q0L3"/>
<name>A0A919Q0L3_9MICO</name>
<sequence length="89" mass="9585">MSVALHGVVERELIGHEGLLTSVSADNDSDVLARPSGRRRQRSRNFRIGRARDGGDAEGPDRPVGALGTRARAASQIRARSPVWSPVTK</sequence>
<keyword evidence="3" id="KW-1185">Reference proteome</keyword>
<reference evidence="2" key="1">
    <citation type="submission" date="2021-01" db="EMBL/GenBank/DDBJ databases">
        <title>Whole genome shotgun sequence of Demequina activiva NBRC 110675.</title>
        <authorList>
            <person name="Komaki H."/>
            <person name="Tamura T."/>
        </authorList>
    </citation>
    <scope>NUCLEOTIDE SEQUENCE</scope>
    <source>
        <strain evidence="2">NBRC 110675</strain>
    </source>
</reference>
<proteinExistence type="predicted"/>